<gene>
    <name evidence="3" type="ORF">ASPTUDRAFT_114551</name>
</gene>
<keyword evidence="2" id="KW-0812">Transmembrane</keyword>
<dbReference type="Proteomes" id="UP000184304">
    <property type="component" value="Unassembled WGS sequence"/>
</dbReference>
<feature type="region of interest" description="Disordered" evidence="1">
    <location>
        <begin position="41"/>
        <end position="98"/>
    </location>
</feature>
<evidence type="ECO:0000313" key="3">
    <source>
        <dbReference type="EMBL" id="OJI90049.1"/>
    </source>
</evidence>
<proteinExistence type="predicted"/>
<feature type="transmembrane region" description="Helical" evidence="2">
    <location>
        <begin position="20"/>
        <end position="37"/>
    </location>
</feature>
<dbReference type="OrthoDB" id="4480828at2759"/>
<protein>
    <submittedName>
        <fullName evidence="3">Uncharacterized protein</fullName>
    </submittedName>
</protein>
<reference evidence="4" key="1">
    <citation type="journal article" date="2017" name="Genome Biol.">
        <title>Comparative genomics reveals high biological diversity and specific adaptations in the industrially and medically important fungal genus Aspergillus.</title>
        <authorList>
            <person name="de Vries R.P."/>
            <person name="Riley R."/>
            <person name="Wiebenga A."/>
            <person name="Aguilar-Osorio G."/>
            <person name="Amillis S."/>
            <person name="Uchima C.A."/>
            <person name="Anderluh G."/>
            <person name="Asadollahi M."/>
            <person name="Askin M."/>
            <person name="Barry K."/>
            <person name="Battaglia E."/>
            <person name="Bayram O."/>
            <person name="Benocci T."/>
            <person name="Braus-Stromeyer S.A."/>
            <person name="Caldana C."/>
            <person name="Canovas D."/>
            <person name="Cerqueira G.C."/>
            <person name="Chen F."/>
            <person name="Chen W."/>
            <person name="Choi C."/>
            <person name="Clum A."/>
            <person name="Dos Santos R.A."/>
            <person name="Damasio A.R."/>
            <person name="Diallinas G."/>
            <person name="Emri T."/>
            <person name="Fekete E."/>
            <person name="Flipphi M."/>
            <person name="Freyberg S."/>
            <person name="Gallo A."/>
            <person name="Gournas C."/>
            <person name="Habgood R."/>
            <person name="Hainaut M."/>
            <person name="Harispe M.L."/>
            <person name="Henrissat B."/>
            <person name="Hilden K.S."/>
            <person name="Hope R."/>
            <person name="Hossain A."/>
            <person name="Karabika E."/>
            <person name="Karaffa L."/>
            <person name="Karanyi Z."/>
            <person name="Krasevec N."/>
            <person name="Kuo A."/>
            <person name="Kusch H."/>
            <person name="LaButti K."/>
            <person name="Lagendijk E.L."/>
            <person name="Lapidus A."/>
            <person name="Levasseur A."/>
            <person name="Lindquist E."/>
            <person name="Lipzen A."/>
            <person name="Logrieco A.F."/>
            <person name="MacCabe A."/>
            <person name="Maekelae M.R."/>
            <person name="Malavazi I."/>
            <person name="Melin P."/>
            <person name="Meyer V."/>
            <person name="Mielnichuk N."/>
            <person name="Miskei M."/>
            <person name="Molnar A.P."/>
            <person name="Mule G."/>
            <person name="Ngan C.Y."/>
            <person name="Orejas M."/>
            <person name="Orosz E."/>
            <person name="Ouedraogo J.P."/>
            <person name="Overkamp K.M."/>
            <person name="Park H.-S."/>
            <person name="Perrone G."/>
            <person name="Piumi F."/>
            <person name="Punt P.J."/>
            <person name="Ram A.F."/>
            <person name="Ramon A."/>
            <person name="Rauscher S."/>
            <person name="Record E."/>
            <person name="Riano-Pachon D.M."/>
            <person name="Robert V."/>
            <person name="Roehrig J."/>
            <person name="Ruller R."/>
            <person name="Salamov A."/>
            <person name="Salih N.S."/>
            <person name="Samson R.A."/>
            <person name="Sandor E."/>
            <person name="Sanguinetti M."/>
            <person name="Schuetze T."/>
            <person name="Sepcic K."/>
            <person name="Shelest E."/>
            <person name="Sherlock G."/>
            <person name="Sophianopoulou V."/>
            <person name="Squina F.M."/>
            <person name="Sun H."/>
            <person name="Susca A."/>
            <person name="Todd R.B."/>
            <person name="Tsang A."/>
            <person name="Unkles S.E."/>
            <person name="van de Wiele N."/>
            <person name="van Rossen-Uffink D."/>
            <person name="Oliveira J.V."/>
            <person name="Vesth T.C."/>
            <person name="Visser J."/>
            <person name="Yu J.-H."/>
            <person name="Zhou M."/>
            <person name="Andersen M.R."/>
            <person name="Archer D.B."/>
            <person name="Baker S.E."/>
            <person name="Benoit I."/>
            <person name="Brakhage A.A."/>
            <person name="Braus G.H."/>
            <person name="Fischer R."/>
            <person name="Frisvad J.C."/>
            <person name="Goldman G.H."/>
            <person name="Houbraken J."/>
            <person name="Oakley B."/>
            <person name="Pocsi I."/>
            <person name="Scazzocchio C."/>
            <person name="Seiboth B."/>
            <person name="vanKuyk P.A."/>
            <person name="Wortman J."/>
            <person name="Dyer P.S."/>
            <person name="Grigoriev I.V."/>
        </authorList>
    </citation>
    <scope>NUCLEOTIDE SEQUENCE [LARGE SCALE GENOMIC DNA]</scope>
    <source>
        <strain evidence="4">CBS 134.48</strain>
    </source>
</reference>
<sequence>MPNPSLSYGNGMSSGAKSRTTAFLTMFAVISGALLTFRMQSPRKEQRYSPEGDQQAIDGENKLGRSMFVSDGDREAVRGGKPGEPKVGRAPHEGLGGR</sequence>
<feature type="compositionally biased region" description="Basic and acidic residues" evidence="1">
    <location>
        <begin position="71"/>
        <end position="92"/>
    </location>
</feature>
<dbReference type="EMBL" id="KV878176">
    <property type="protein sequence ID" value="OJI90049.1"/>
    <property type="molecule type" value="Genomic_DNA"/>
</dbReference>
<dbReference type="AlphaFoldDB" id="A0A1L9NLF0"/>
<keyword evidence="4" id="KW-1185">Reference proteome</keyword>
<evidence type="ECO:0000256" key="1">
    <source>
        <dbReference type="SAM" id="MobiDB-lite"/>
    </source>
</evidence>
<dbReference type="VEuPathDB" id="FungiDB:ASPTUDRAFT_114551"/>
<evidence type="ECO:0000313" key="4">
    <source>
        <dbReference type="Proteomes" id="UP000184304"/>
    </source>
</evidence>
<name>A0A1L9NLF0_ASPTC</name>
<keyword evidence="2" id="KW-0472">Membrane</keyword>
<organism evidence="3 4">
    <name type="scientific">Aspergillus tubingensis (strain CBS 134.48)</name>
    <dbReference type="NCBI Taxonomy" id="767770"/>
    <lineage>
        <taxon>Eukaryota</taxon>
        <taxon>Fungi</taxon>
        <taxon>Dikarya</taxon>
        <taxon>Ascomycota</taxon>
        <taxon>Pezizomycotina</taxon>
        <taxon>Eurotiomycetes</taxon>
        <taxon>Eurotiomycetidae</taxon>
        <taxon>Eurotiales</taxon>
        <taxon>Aspergillaceae</taxon>
        <taxon>Aspergillus</taxon>
        <taxon>Aspergillus subgen. Circumdati</taxon>
    </lineage>
</organism>
<evidence type="ECO:0000256" key="2">
    <source>
        <dbReference type="SAM" id="Phobius"/>
    </source>
</evidence>
<accession>A0A1L9NLF0</accession>
<keyword evidence="2" id="KW-1133">Transmembrane helix</keyword>